<dbReference type="EMBL" id="GG745553">
    <property type="protein sequence ID" value="EFD92819.1"/>
    <property type="molecule type" value="Genomic_DNA"/>
</dbReference>
<evidence type="ECO:0000313" key="2">
    <source>
        <dbReference type="Proteomes" id="UP000009376"/>
    </source>
</evidence>
<sequence length="194" mass="22556">MVKLAAIVSDFDDTLFFSKKAISYAANELYKITKENKNTSINNFDIKKLELIMAEGKVPHGFDKSFKNELYTLAYTKYSNMLIPNTSIIKYIKEVSNKDLDLIILSARGEEFRDKTEEALISNGLKAEKVILPNNHDLSDEHWKYLKLKELVKDYSHIILFEDKEENIKYISSRLGNEIIEFYLVEGNTLKRMQ</sequence>
<dbReference type="AlphaFoldDB" id="D6GVI1"/>
<dbReference type="Gene3D" id="3.40.50.1000">
    <property type="entry name" value="HAD superfamily/HAD-like"/>
    <property type="match status" value="1"/>
</dbReference>
<gene>
    <name evidence="1" type="ORF">BJBARM5_0494</name>
</gene>
<organism evidence="1 2">
    <name type="scientific">Candidatus Parvarchaeum acidophilus ARMAN-5</name>
    <dbReference type="NCBI Taxonomy" id="662762"/>
    <lineage>
        <taxon>Archaea</taxon>
        <taxon>Candidatus Parvarchaeota</taxon>
        <taxon>Candidatus Parvarchaeum</taxon>
    </lineage>
</organism>
<name>D6GVI1_PARA5</name>
<evidence type="ECO:0000313" key="1">
    <source>
        <dbReference type="EMBL" id="EFD92819.1"/>
    </source>
</evidence>
<dbReference type="SUPFAM" id="SSF56784">
    <property type="entry name" value="HAD-like"/>
    <property type="match status" value="1"/>
</dbReference>
<accession>D6GVI1</accession>
<proteinExistence type="predicted"/>
<reference evidence="1 2" key="1">
    <citation type="journal article" date="2010" name="Proc. Natl. Acad. Sci. U.S.A.">
        <title>Enigmatic, ultrasmall, uncultivated Archaea.</title>
        <authorList>
            <person name="Baker B.J."/>
            <person name="Comolli L.R."/>
            <person name="Dick G.J."/>
            <person name="Hauser L.J."/>
            <person name="Hyatt D."/>
            <person name="Dill B.D."/>
            <person name="Land M.L."/>
            <person name="Verberkmoes N.C."/>
            <person name="Hettich R.L."/>
            <person name="Banfield J.F."/>
        </authorList>
    </citation>
    <scope>NUCLEOTIDE SEQUENCE [LARGE SCALE GENOMIC DNA]</scope>
</reference>
<protein>
    <submittedName>
        <fullName evidence="1">Uncharacterized protein</fullName>
    </submittedName>
</protein>
<dbReference type="Proteomes" id="UP000009376">
    <property type="component" value="Unassembled WGS sequence"/>
</dbReference>
<dbReference type="InterPro" id="IPR023214">
    <property type="entry name" value="HAD_sf"/>
</dbReference>
<dbReference type="InterPro" id="IPR036412">
    <property type="entry name" value="HAD-like_sf"/>
</dbReference>